<sequence length="140" mass="16130">MEYKREITRPVQLQEEIAAFANSQGGNLIIGIEETVGRPGQLVSVQLENADKEVLRLSQSLCGGLDPEYNMIRIRTIQLQNKRYIIIIHTPRSWNAPHMVKDNYKYMLRTNGNKIPIGTSELRRLLIGRHNYIEITHSTM</sequence>
<dbReference type="InterPro" id="IPR038461">
    <property type="entry name" value="Schlafen_AlbA_2_dom_sf"/>
</dbReference>
<feature type="domain" description="Schlafen AlbA-2" evidence="1">
    <location>
        <begin position="1"/>
        <end position="116"/>
    </location>
</feature>
<protein>
    <recommendedName>
        <fullName evidence="1">Schlafen AlbA-2 domain-containing protein</fullName>
    </recommendedName>
</protein>
<comment type="caution">
    <text evidence="2">The sequence shown here is derived from an EMBL/GenBank/DDBJ whole genome shotgun (WGS) entry which is preliminary data.</text>
</comment>
<name>A0A1R0X1I5_9BACL</name>
<dbReference type="AlphaFoldDB" id="A0A1R0X1I5"/>
<gene>
    <name evidence="2" type="ORF">BJP51_26585</name>
</gene>
<dbReference type="Pfam" id="PF04326">
    <property type="entry name" value="SLFN_AlbA_2"/>
    <property type="match status" value="1"/>
</dbReference>
<dbReference type="InterPro" id="IPR007421">
    <property type="entry name" value="Schlafen_AlbA_2_dom"/>
</dbReference>
<evidence type="ECO:0000259" key="1">
    <source>
        <dbReference type="Pfam" id="PF04326"/>
    </source>
</evidence>
<dbReference type="PANTHER" id="PTHR30595">
    <property type="entry name" value="GLPR-RELATED TRANSCRIPTIONAL REPRESSOR"/>
    <property type="match status" value="1"/>
</dbReference>
<evidence type="ECO:0000313" key="2">
    <source>
        <dbReference type="EMBL" id="OMD26761.1"/>
    </source>
</evidence>
<accession>A0A1R0X1I5</accession>
<dbReference type="RefSeq" id="WP_076179526.1">
    <property type="nucleotide sequence ID" value="NZ_MKQP01000040.1"/>
</dbReference>
<dbReference type="Gene3D" id="3.30.950.30">
    <property type="entry name" value="Schlafen, AAA domain"/>
    <property type="match status" value="1"/>
</dbReference>
<dbReference type="PANTHER" id="PTHR30595:SF6">
    <property type="entry name" value="SCHLAFEN ALBA-2 DOMAIN-CONTAINING PROTEIN"/>
    <property type="match status" value="1"/>
</dbReference>
<dbReference type="Proteomes" id="UP000187465">
    <property type="component" value="Unassembled WGS sequence"/>
</dbReference>
<evidence type="ECO:0000313" key="3">
    <source>
        <dbReference type="Proteomes" id="UP000187465"/>
    </source>
</evidence>
<reference evidence="2 3" key="1">
    <citation type="submission" date="2016-10" db="EMBL/GenBank/DDBJ databases">
        <title>Paenibacillus species isolates.</title>
        <authorList>
            <person name="Beno S.M."/>
        </authorList>
    </citation>
    <scope>NUCLEOTIDE SEQUENCE [LARGE SCALE GENOMIC DNA]</scope>
    <source>
        <strain evidence="2 3">FSL H7-0604</strain>
    </source>
</reference>
<dbReference type="EMBL" id="MKQP01000040">
    <property type="protein sequence ID" value="OMD26761.1"/>
    <property type="molecule type" value="Genomic_DNA"/>
</dbReference>
<proteinExistence type="predicted"/>
<organism evidence="2 3">
    <name type="scientific">Paenibacillus odorifer</name>
    <dbReference type="NCBI Taxonomy" id="189426"/>
    <lineage>
        <taxon>Bacteria</taxon>
        <taxon>Bacillati</taxon>
        <taxon>Bacillota</taxon>
        <taxon>Bacilli</taxon>
        <taxon>Bacillales</taxon>
        <taxon>Paenibacillaceae</taxon>
        <taxon>Paenibacillus</taxon>
    </lineage>
</organism>